<evidence type="ECO:0000313" key="11">
    <source>
        <dbReference type="Proteomes" id="UP000799302"/>
    </source>
</evidence>
<keyword evidence="11" id="KW-1185">Reference proteome</keyword>
<feature type="region of interest" description="Disordered" evidence="7">
    <location>
        <begin position="1"/>
        <end position="23"/>
    </location>
</feature>
<dbReference type="PANTHER" id="PTHR23501:SF12">
    <property type="entry name" value="MAJOR FACILITATOR SUPERFAMILY (MFS) PROFILE DOMAIN-CONTAINING PROTEIN-RELATED"/>
    <property type="match status" value="1"/>
</dbReference>
<feature type="transmembrane region" description="Helical" evidence="8">
    <location>
        <begin position="130"/>
        <end position="153"/>
    </location>
</feature>
<dbReference type="EMBL" id="MU004242">
    <property type="protein sequence ID" value="KAF2664681.1"/>
    <property type="molecule type" value="Genomic_DNA"/>
</dbReference>
<keyword evidence="4 8" id="KW-0812">Transmembrane</keyword>
<dbReference type="Pfam" id="PF07690">
    <property type="entry name" value="MFS_1"/>
    <property type="match status" value="1"/>
</dbReference>
<dbReference type="GO" id="GO:0005886">
    <property type="term" value="C:plasma membrane"/>
    <property type="evidence" value="ECO:0007669"/>
    <property type="project" value="TreeGrafter"/>
</dbReference>
<dbReference type="Proteomes" id="UP000799302">
    <property type="component" value="Unassembled WGS sequence"/>
</dbReference>
<feature type="domain" description="Major facilitator superfamily (MFS) profile" evidence="9">
    <location>
        <begin position="40"/>
        <end position="518"/>
    </location>
</feature>
<feature type="transmembrane region" description="Helical" evidence="8">
    <location>
        <begin position="194"/>
        <end position="213"/>
    </location>
</feature>
<evidence type="ECO:0000259" key="9">
    <source>
        <dbReference type="PROSITE" id="PS50850"/>
    </source>
</evidence>
<sequence>MEKPPSAPSSEADDNITELDNTPIPSHPRANIPTWKWILICIILYLGAILYGLDTTVAADVQGPVYEDLGDIENLQWIGIGFPMASAATILLFSRGYGLFNVKWLIICSLTLFEVGSAICGAAPTSNTLVIGRVVAGVGGAGMYLGALTYITAFTTPAETPLYNALIGLSWGVGSILGPVVGGLFAGSGATWRWAFYINLPIAGLFFPSYIFFFPGRNPRPDLSIKTKLASIDWLGATLYAAAFVLFIVALCFSGSTYAWDSRGSIALWVVFGACFIAFIVQQAFSIFTNDRNFPVHFLKSRTLVLLFTATSSGAAAQSITLYYIPLFFQFTKGDSAIRAAIRLLPFICIFIFFVMLAGATLPIVGRYNLYYLAGGSLILIGTSLLHTINTSTLGGNIYGYEILVAAGTGLVWQNAYAIAVAKVSPKDSSKALGFINLSQLGATSISLAIAGSLFQNQGFRELKSAFAGYDFPDEYIRSALAGRLSPMFASANDKVIQIATVAVAETIRKMFAPAMAGGALLVVSSLLMRFEKLELGIEAGG</sequence>
<evidence type="ECO:0000313" key="10">
    <source>
        <dbReference type="EMBL" id="KAF2664681.1"/>
    </source>
</evidence>
<feature type="transmembrane region" description="Helical" evidence="8">
    <location>
        <begin position="432"/>
        <end position="455"/>
    </location>
</feature>
<feature type="transmembrane region" description="Helical" evidence="8">
    <location>
        <begin position="105"/>
        <end position="124"/>
    </location>
</feature>
<dbReference type="Gene3D" id="1.20.1250.20">
    <property type="entry name" value="MFS general substrate transporter like domains"/>
    <property type="match status" value="2"/>
</dbReference>
<feature type="transmembrane region" description="Helical" evidence="8">
    <location>
        <begin position="370"/>
        <end position="389"/>
    </location>
</feature>
<feature type="transmembrane region" description="Helical" evidence="8">
    <location>
        <begin position="37"/>
        <end position="54"/>
    </location>
</feature>
<dbReference type="GO" id="GO:0022857">
    <property type="term" value="F:transmembrane transporter activity"/>
    <property type="evidence" value="ECO:0007669"/>
    <property type="project" value="InterPro"/>
</dbReference>
<gene>
    <name evidence="10" type="ORF">BT63DRAFT_464771</name>
</gene>
<feature type="transmembrane region" description="Helical" evidence="8">
    <location>
        <begin position="74"/>
        <end position="93"/>
    </location>
</feature>
<organism evidence="10 11">
    <name type="scientific">Microthyrium microscopicum</name>
    <dbReference type="NCBI Taxonomy" id="703497"/>
    <lineage>
        <taxon>Eukaryota</taxon>
        <taxon>Fungi</taxon>
        <taxon>Dikarya</taxon>
        <taxon>Ascomycota</taxon>
        <taxon>Pezizomycotina</taxon>
        <taxon>Dothideomycetes</taxon>
        <taxon>Dothideomycetes incertae sedis</taxon>
        <taxon>Microthyriales</taxon>
        <taxon>Microthyriaceae</taxon>
        <taxon>Microthyrium</taxon>
    </lineage>
</organism>
<protein>
    <submittedName>
        <fullName evidence="10">MFS general substrate transporter</fullName>
    </submittedName>
</protein>
<dbReference type="AlphaFoldDB" id="A0A6A6TZD8"/>
<dbReference type="OrthoDB" id="10021397at2759"/>
<feature type="transmembrane region" description="Helical" evidence="8">
    <location>
        <begin position="165"/>
        <end position="188"/>
    </location>
</feature>
<keyword evidence="5 8" id="KW-1133">Transmembrane helix</keyword>
<evidence type="ECO:0000256" key="5">
    <source>
        <dbReference type="ARBA" id="ARBA00022989"/>
    </source>
</evidence>
<feature type="transmembrane region" description="Helical" evidence="8">
    <location>
        <begin position="401"/>
        <end position="420"/>
    </location>
</feature>
<feature type="transmembrane region" description="Helical" evidence="8">
    <location>
        <begin position="234"/>
        <end position="260"/>
    </location>
</feature>
<accession>A0A6A6TZD8</accession>
<evidence type="ECO:0000256" key="3">
    <source>
        <dbReference type="ARBA" id="ARBA00022448"/>
    </source>
</evidence>
<evidence type="ECO:0000256" key="1">
    <source>
        <dbReference type="ARBA" id="ARBA00004141"/>
    </source>
</evidence>
<dbReference type="PANTHER" id="PTHR23501">
    <property type="entry name" value="MAJOR FACILITATOR SUPERFAMILY"/>
    <property type="match status" value="1"/>
</dbReference>
<evidence type="ECO:0000256" key="7">
    <source>
        <dbReference type="SAM" id="MobiDB-lite"/>
    </source>
</evidence>
<dbReference type="InterPro" id="IPR011701">
    <property type="entry name" value="MFS"/>
</dbReference>
<name>A0A6A6TZD8_9PEZI</name>
<dbReference type="InterPro" id="IPR036259">
    <property type="entry name" value="MFS_trans_sf"/>
</dbReference>
<comment type="similarity">
    <text evidence="2">Belongs to the major facilitator superfamily. TCR/Tet family.</text>
</comment>
<dbReference type="SUPFAM" id="SSF103473">
    <property type="entry name" value="MFS general substrate transporter"/>
    <property type="match status" value="1"/>
</dbReference>
<feature type="transmembrane region" description="Helical" evidence="8">
    <location>
        <begin position="266"/>
        <end position="285"/>
    </location>
</feature>
<dbReference type="InterPro" id="IPR020846">
    <property type="entry name" value="MFS_dom"/>
</dbReference>
<reference evidence="10" key="1">
    <citation type="journal article" date="2020" name="Stud. Mycol.">
        <title>101 Dothideomycetes genomes: a test case for predicting lifestyles and emergence of pathogens.</title>
        <authorList>
            <person name="Haridas S."/>
            <person name="Albert R."/>
            <person name="Binder M."/>
            <person name="Bloem J."/>
            <person name="Labutti K."/>
            <person name="Salamov A."/>
            <person name="Andreopoulos B."/>
            <person name="Baker S."/>
            <person name="Barry K."/>
            <person name="Bills G."/>
            <person name="Bluhm B."/>
            <person name="Cannon C."/>
            <person name="Castanera R."/>
            <person name="Culley D."/>
            <person name="Daum C."/>
            <person name="Ezra D."/>
            <person name="Gonzalez J."/>
            <person name="Henrissat B."/>
            <person name="Kuo A."/>
            <person name="Liang C."/>
            <person name="Lipzen A."/>
            <person name="Lutzoni F."/>
            <person name="Magnuson J."/>
            <person name="Mondo S."/>
            <person name="Nolan M."/>
            <person name="Ohm R."/>
            <person name="Pangilinan J."/>
            <person name="Park H.-J."/>
            <person name="Ramirez L."/>
            <person name="Alfaro M."/>
            <person name="Sun H."/>
            <person name="Tritt A."/>
            <person name="Yoshinaga Y."/>
            <person name="Zwiers L.-H."/>
            <person name="Turgeon B."/>
            <person name="Goodwin S."/>
            <person name="Spatafora J."/>
            <person name="Crous P."/>
            <person name="Grigoriev I."/>
        </authorList>
    </citation>
    <scope>NUCLEOTIDE SEQUENCE</scope>
    <source>
        <strain evidence="10">CBS 115976</strain>
    </source>
</reference>
<keyword evidence="6 8" id="KW-0472">Membrane</keyword>
<evidence type="ECO:0000256" key="8">
    <source>
        <dbReference type="SAM" id="Phobius"/>
    </source>
</evidence>
<dbReference type="PROSITE" id="PS50850">
    <property type="entry name" value="MFS"/>
    <property type="match status" value="1"/>
</dbReference>
<comment type="subcellular location">
    <subcellularLocation>
        <location evidence="1">Membrane</location>
        <topology evidence="1">Multi-pass membrane protein</topology>
    </subcellularLocation>
</comment>
<proteinExistence type="inferred from homology"/>
<evidence type="ECO:0000256" key="4">
    <source>
        <dbReference type="ARBA" id="ARBA00022692"/>
    </source>
</evidence>
<evidence type="ECO:0000256" key="2">
    <source>
        <dbReference type="ARBA" id="ARBA00007520"/>
    </source>
</evidence>
<evidence type="ECO:0000256" key="6">
    <source>
        <dbReference type="ARBA" id="ARBA00023136"/>
    </source>
</evidence>
<keyword evidence="3" id="KW-0813">Transport</keyword>
<feature type="transmembrane region" description="Helical" evidence="8">
    <location>
        <begin position="305"/>
        <end position="325"/>
    </location>
</feature>
<feature type="transmembrane region" description="Helical" evidence="8">
    <location>
        <begin position="337"/>
        <end position="358"/>
    </location>
</feature>